<keyword evidence="3" id="KW-1185">Reference proteome</keyword>
<accession>A0A9E7JHI3</accession>
<feature type="region of interest" description="Disordered" evidence="1">
    <location>
        <begin position="225"/>
        <end position="301"/>
    </location>
</feature>
<feature type="compositionally biased region" description="Polar residues" evidence="1">
    <location>
        <begin position="342"/>
        <end position="352"/>
    </location>
</feature>
<organism evidence="2 3">
    <name type="scientific">Musa troglodytarum</name>
    <name type="common">fe'i banana</name>
    <dbReference type="NCBI Taxonomy" id="320322"/>
    <lineage>
        <taxon>Eukaryota</taxon>
        <taxon>Viridiplantae</taxon>
        <taxon>Streptophyta</taxon>
        <taxon>Embryophyta</taxon>
        <taxon>Tracheophyta</taxon>
        <taxon>Spermatophyta</taxon>
        <taxon>Magnoliopsida</taxon>
        <taxon>Liliopsida</taxon>
        <taxon>Zingiberales</taxon>
        <taxon>Musaceae</taxon>
        <taxon>Musa</taxon>
    </lineage>
</organism>
<dbReference type="AlphaFoldDB" id="A0A9E7JHI3"/>
<evidence type="ECO:0000313" key="3">
    <source>
        <dbReference type="Proteomes" id="UP001055439"/>
    </source>
</evidence>
<proteinExistence type="predicted"/>
<protein>
    <submittedName>
        <fullName evidence="2">Uncharacterized protein</fullName>
    </submittedName>
</protein>
<dbReference type="EMBL" id="CP097503">
    <property type="protein sequence ID" value="URD81076.1"/>
    <property type="molecule type" value="Genomic_DNA"/>
</dbReference>
<sequence length="390" mass="43330">MPLLHLPFSQIRPPGVASLRPRLAGSHNVPARDRIIDFGKHKGRMLGSLPSSYLRWVSRNLRARDFEEWARLADEVLQDPVYRDRLEWEAAERILTGDALRRSSFDPADSPVAELIEASDRFGWDNEAKDAWAGINFELLGTSKGGRIPRVRRPSPATEGGHGEGKRVTFRRESKISSGSRPGPEKKSGGVDVGSILGGMRLKRDGNTIVPACDSIALSKEQTGAFATDSTSMEQIKDGSLRGNPKGPLHGSTSSGRRVGILSKGHRFVIGSGGGGGEKEEEGKEEVAKRGNREERRERRRLKREQQLEMLRREVGVEERSGRGNEAFVNKRSFERRRTTTAEDCQSFSRTESPFGEGQKTGRLSEVIDLFPRLVLTRNIEIACLLCCFL</sequence>
<evidence type="ECO:0000313" key="2">
    <source>
        <dbReference type="EMBL" id="URD81076.1"/>
    </source>
</evidence>
<dbReference type="OrthoDB" id="1897217at2759"/>
<feature type="region of interest" description="Disordered" evidence="1">
    <location>
        <begin position="146"/>
        <end position="194"/>
    </location>
</feature>
<dbReference type="Proteomes" id="UP001055439">
    <property type="component" value="Chromosome 10"/>
</dbReference>
<dbReference type="PANTHER" id="PTHR38357">
    <property type="entry name" value="EXPRESSED PROTEIN"/>
    <property type="match status" value="1"/>
</dbReference>
<dbReference type="PANTHER" id="PTHR38357:SF1">
    <property type="entry name" value="EXPRESSED PROTEIN"/>
    <property type="match status" value="1"/>
</dbReference>
<feature type="compositionally biased region" description="Basic and acidic residues" evidence="1">
    <location>
        <begin position="277"/>
        <end position="297"/>
    </location>
</feature>
<gene>
    <name evidence="2" type="ORF">MUK42_18733</name>
</gene>
<dbReference type="GO" id="GO:0009536">
    <property type="term" value="C:plastid"/>
    <property type="evidence" value="ECO:0007669"/>
    <property type="project" value="TreeGrafter"/>
</dbReference>
<reference evidence="2" key="1">
    <citation type="submission" date="2022-05" db="EMBL/GenBank/DDBJ databases">
        <title>The Musa troglodytarum L. genome provides insights into the mechanism of non-climacteric behaviour and enrichment of carotenoids.</title>
        <authorList>
            <person name="Wang J."/>
        </authorList>
    </citation>
    <scope>NUCLEOTIDE SEQUENCE</scope>
    <source>
        <tissue evidence="2">Leaf</tissue>
    </source>
</reference>
<feature type="compositionally biased region" description="Basic and acidic residues" evidence="1">
    <location>
        <begin position="161"/>
        <end position="175"/>
    </location>
</feature>
<name>A0A9E7JHI3_9LILI</name>
<feature type="region of interest" description="Disordered" evidence="1">
    <location>
        <begin position="339"/>
        <end position="359"/>
    </location>
</feature>
<evidence type="ECO:0000256" key="1">
    <source>
        <dbReference type="SAM" id="MobiDB-lite"/>
    </source>
</evidence>